<keyword evidence="7" id="KW-1185">Reference proteome</keyword>
<dbReference type="SUPFAM" id="SSF46785">
    <property type="entry name" value="Winged helix' DNA-binding domain"/>
    <property type="match status" value="1"/>
</dbReference>
<dbReference type="RefSeq" id="WP_060605808.1">
    <property type="nucleotide sequence ID" value="NZ_FQZC01000002.1"/>
</dbReference>
<dbReference type="Gene3D" id="1.10.10.10">
    <property type="entry name" value="Winged helix-like DNA-binding domain superfamily/Winged helix DNA-binding domain"/>
    <property type="match status" value="1"/>
</dbReference>
<dbReference type="CDD" id="cd07377">
    <property type="entry name" value="WHTH_GntR"/>
    <property type="match status" value="1"/>
</dbReference>
<feature type="domain" description="HTH gntR-type" evidence="5">
    <location>
        <begin position="27"/>
        <end position="94"/>
    </location>
</feature>
<keyword evidence="1" id="KW-0805">Transcription regulation</keyword>
<evidence type="ECO:0000256" key="3">
    <source>
        <dbReference type="ARBA" id="ARBA00023163"/>
    </source>
</evidence>
<dbReference type="SUPFAM" id="SSF48008">
    <property type="entry name" value="GntR ligand-binding domain-like"/>
    <property type="match status" value="1"/>
</dbReference>
<organism evidence="6 7">
    <name type="scientific">Aureimonas altamirensis DSM 21988</name>
    <dbReference type="NCBI Taxonomy" id="1121026"/>
    <lineage>
        <taxon>Bacteria</taxon>
        <taxon>Pseudomonadati</taxon>
        <taxon>Pseudomonadota</taxon>
        <taxon>Alphaproteobacteria</taxon>
        <taxon>Hyphomicrobiales</taxon>
        <taxon>Aurantimonadaceae</taxon>
        <taxon>Aureimonas</taxon>
    </lineage>
</organism>
<evidence type="ECO:0000313" key="7">
    <source>
        <dbReference type="Proteomes" id="UP000184290"/>
    </source>
</evidence>
<keyword evidence="2 6" id="KW-0238">DNA-binding</keyword>
<evidence type="ECO:0000256" key="1">
    <source>
        <dbReference type="ARBA" id="ARBA00023015"/>
    </source>
</evidence>
<feature type="region of interest" description="Disordered" evidence="4">
    <location>
        <begin position="1"/>
        <end position="23"/>
    </location>
</feature>
<dbReference type="SMART" id="SM00895">
    <property type="entry name" value="FCD"/>
    <property type="match status" value="1"/>
</dbReference>
<dbReference type="EMBL" id="FQZC01000002">
    <property type="protein sequence ID" value="SHI99181.1"/>
    <property type="molecule type" value="Genomic_DNA"/>
</dbReference>
<evidence type="ECO:0000259" key="5">
    <source>
        <dbReference type="PROSITE" id="PS50949"/>
    </source>
</evidence>
<dbReference type="Pfam" id="PF07729">
    <property type="entry name" value="FCD"/>
    <property type="match status" value="1"/>
</dbReference>
<dbReference type="GO" id="GO:0003677">
    <property type="term" value="F:DNA binding"/>
    <property type="evidence" value="ECO:0007669"/>
    <property type="project" value="UniProtKB-KW"/>
</dbReference>
<accession>A0ABY1ID53</accession>
<dbReference type="SMART" id="SM00345">
    <property type="entry name" value="HTH_GNTR"/>
    <property type="match status" value="1"/>
</dbReference>
<sequence>MVESLAIAGAGRSAATPDGGTRRISRQSLHDTLVGHLRDMIIEGQLPPGSRLHEGQLGEELGVSRTPLREAIKYLASEGLVELVQSRGAVVKRFDAKDVHDMLVVIGNLEELAGRLCCRNASDAEIATIRAAHDEMTRLYGIGDRLAYYKLNQEIHTLIVRYSGNEALSHVHATLQMRLKRIRFIGHEGPERWAAAIAEHEEMITALERRDGDALAETLGRHLRNAWERVKGAV</sequence>
<comment type="caution">
    <text evidence="6">The sequence shown here is derived from an EMBL/GenBank/DDBJ whole genome shotgun (WGS) entry which is preliminary data.</text>
</comment>
<dbReference type="InterPro" id="IPR000524">
    <property type="entry name" value="Tscrpt_reg_HTH_GntR"/>
</dbReference>
<evidence type="ECO:0000256" key="2">
    <source>
        <dbReference type="ARBA" id="ARBA00023125"/>
    </source>
</evidence>
<dbReference type="PANTHER" id="PTHR43537:SF50">
    <property type="entry name" value="TRANSCRIPTIONAL REGULATORY PROTEIN"/>
    <property type="match status" value="1"/>
</dbReference>
<reference evidence="6 7" key="1">
    <citation type="submission" date="2016-11" db="EMBL/GenBank/DDBJ databases">
        <authorList>
            <person name="Varghese N."/>
            <person name="Submissions S."/>
        </authorList>
    </citation>
    <scope>NUCLEOTIDE SEQUENCE [LARGE SCALE GENOMIC DNA]</scope>
    <source>
        <strain evidence="6 7">DSM 21988</strain>
    </source>
</reference>
<protein>
    <submittedName>
        <fullName evidence="6">DNA-binding transcriptional regulator, GntR family</fullName>
    </submittedName>
</protein>
<dbReference type="Proteomes" id="UP000184290">
    <property type="component" value="Unassembled WGS sequence"/>
</dbReference>
<dbReference type="InterPro" id="IPR011711">
    <property type="entry name" value="GntR_C"/>
</dbReference>
<dbReference type="Pfam" id="PF00392">
    <property type="entry name" value="GntR"/>
    <property type="match status" value="1"/>
</dbReference>
<name>A0ABY1ID53_9HYPH</name>
<dbReference type="PROSITE" id="PS50949">
    <property type="entry name" value="HTH_GNTR"/>
    <property type="match status" value="1"/>
</dbReference>
<keyword evidence="3" id="KW-0804">Transcription</keyword>
<dbReference type="PANTHER" id="PTHR43537">
    <property type="entry name" value="TRANSCRIPTIONAL REGULATOR, GNTR FAMILY"/>
    <property type="match status" value="1"/>
</dbReference>
<dbReference type="InterPro" id="IPR036388">
    <property type="entry name" value="WH-like_DNA-bd_sf"/>
</dbReference>
<dbReference type="InterPro" id="IPR036390">
    <property type="entry name" value="WH_DNA-bd_sf"/>
</dbReference>
<dbReference type="PRINTS" id="PR00035">
    <property type="entry name" value="HTHGNTR"/>
</dbReference>
<evidence type="ECO:0000313" key="6">
    <source>
        <dbReference type="EMBL" id="SHI99181.1"/>
    </source>
</evidence>
<gene>
    <name evidence="6" type="ORF">SAMN02745911_1339</name>
</gene>
<proteinExistence type="predicted"/>
<evidence type="ECO:0000256" key="4">
    <source>
        <dbReference type="SAM" id="MobiDB-lite"/>
    </source>
</evidence>
<dbReference type="InterPro" id="IPR008920">
    <property type="entry name" value="TF_FadR/GntR_C"/>
</dbReference>
<dbReference type="Gene3D" id="1.20.120.530">
    <property type="entry name" value="GntR ligand-binding domain-like"/>
    <property type="match status" value="1"/>
</dbReference>